<feature type="non-terminal residue" evidence="2">
    <location>
        <position position="185"/>
    </location>
</feature>
<accession>A0A6A6YAM1</accession>
<reference evidence="4" key="2">
    <citation type="submission" date="2020-04" db="EMBL/GenBank/DDBJ databases">
        <authorList>
            <consortium name="NCBI Genome Project"/>
        </authorList>
    </citation>
    <scope>NUCLEOTIDE SEQUENCE</scope>
    <source>
        <strain evidence="4">CBS 304.34</strain>
    </source>
</reference>
<evidence type="ECO:0000256" key="1">
    <source>
        <dbReference type="SAM" id="Phobius"/>
    </source>
</evidence>
<evidence type="ECO:0000313" key="4">
    <source>
        <dbReference type="RefSeq" id="XP_033572836.1"/>
    </source>
</evidence>
<name>A0A6A6YAM1_9PEZI</name>
<feature type="transmembrane region" description="Helical" evidence="1">
    <location>
        <begin position="12"/>
        <end position="30"/>
    </location>
</feature>
<organism evidence="2">
    <name type="scientific">Mytilinidion resinicola</name>
    <dbReference type="NCBI Taxonomy" id="574789"/>
    <lineage>
        <taxon>Eukaryota</taxon>
        <taxon>Fungi</taxon>
        <taxon>Dikarya</taxon>
        <taxon>Ascomycota</taxon>
        <taxon>Pezizomycotina</taxon>
        <taxon>Dothideomycetes</taxon>
        <taxon>Pleosporomycetidae</taxon>
        <taxon>Mytilinidiales</taxon>
        <taxon>Mytilinidiaceae</taxon>
        <taxon>Mytilinidion</taxon>
    </lineage>
</organism>
<dbReference type="RefSeq" id="XP_033572836.1">
    <property type="nucleotide sequence ID" value="XM_033720720.1"/>
</dbReference>
<keyword evidence="1" id="KW-1133">Transmembrane helix</keyword>
<reference evidence="4" key="3">
    <citation type="submission" date="2025-04" db="UniProtKB">
        <authorList>
            <consortium name="RefSeq"/>
        </authorList>
    </citation>
    <scope>IDENTIFICATION</scope>
    <source>
        <strain evidence="4">CBS 304.34</strain>
    </source>
</reference>
<dbReference type="Proteomes" id="UP000504636">
    <property type="component" value="Unplaced"/>
</dbReference>
<evidence type="ECO:0000313" key="3">
    <source>
        <dbReference type="Proteomes" id="UP000504636"/>
    </source>
</evidence>
<gene>
    <name evidence="2 4" type="ORF">BDZ99DRAFT_466214</name>
</gene>
<sequence>MSTKRILSVLRGRIFCWIFWLTAMTSPFILERTPVWSRLPYTGTAVPRMGCGSWSKCRRRRGAEESRVAGDDEGGPRVAELVLDRDFVEDVVDFLGVLRPYAIAVDQVGGALEGGLALGVFGLVEEGDVVDALLDDAAEVEVVAADGEGDGLRFCFFEVLDLVVDVFEDVAGAGFELEVLDFDLG</sequence>
<dbReference type="GeneID" id="54461613"/>
<proteinExistence type="predicted"/>
<keyword evidence="1" id="KW-0472">Membrane</keyword>
<keyword evidence="3" id="KW-1185">Reference proteome</keyword>
<evidence type="ECO:0000313" key="2">
    <source>
        <dbReference type="EMBL" id="KAF2805872.1"/>
    </source>
</evidence>
<dbReference type="AlphaFoldDB" id="A0A6A6YAM1"/>
<reference evidence="2 4" key="1">
    <citation type="journal article" date="2020" name="Stud. Mycol.">
        <title>101 Dothideomycetes genomes: a test case for predicting lifestyles and emergence of pathogens.</title>
        <authorList>
            <person name="Haridas S."/>
            <person name="Albert R."/>
            <person name="Binder M."/>
            <person name="Bloem J."/>
            <person name="Labutti K."/>
            <person name="Salamov A."/>
            <person name="Andreopoulos B."/>
            <person name="Baker S."/>
            <person name="Barry K."/>
            <person name="Bills G."/>
            <person name="Bluhm B."/>
            <person name="Cannon C."/>
            <person name="Castanera R."/>
            <person name="Culley D."/>
            <person name="Daum C."/>
            <person name="Ezra D."/>
            <person name="Gonzalez J."/>
            <person name="Henrissat B."/>
            <person name="Kuo A."/>
            <person name="Liang C."/>
            <person name="Lipzen A."/>
            <person name="Lutzoni F."/>
            <person name="Magnuson J."/>
            <person name="Mondo S."/>
            <person name="Nolan M."/>
            <person name="Ohm R."/>
            <person name="Pangilinan J."/>
            <person name="Park H.-J."/>
            <person name="Ramirez L."/>
            <person name="Alfaro M."/>
            <person name="Sun H."/>
            <person name="Tritt A."/>
            <person name="Yoshinaga Y."/>
            <person name="Zwiers L.-H."/>
            <person name="Turgeon B."/>
            <person name="Goodwin S."/>
            <person name="Spatafora J."/>
            <person name="Crous P."/>
            <person name="Grigoriev I."/>
        </authorList>
    </citation>
    <scope>NUCLEOTIDE SEQUENCE</scope>
    <source>
        <strain evidence="2 4">CBS 304.34</strain>
    </source>
</reference>
<dbReference type="EMBL" id="MU003708">
    <property type="protein sequence ID" value="KAF2805872.1"/>
    <property type="molecule type" value="Genomic_DNA"/>
</dbReference>
<protein>
    <submittedName>
        <fullName evidence="2 4">Uncharacterized protein</fullName>
    </submittedName>
</protein>
<keyword evidence="1" id="KW-0812">Transmembrane</keyword>